<dbReference type="OrthoDB" id="6051144at2"/>
<dbReference type="Proteomes" id="UP000239898">
    <property type="component" value="Unassembled WGS sequence"/>
</dbReference>
<reference evidence="1 2" key="1">
    <citation type="submission" date="2016-08" db="EMBL/GenBank/DDBJ databases">
        <title>Evolution of the type three secretion system and type three effector repertoires in Xanthomonas.</title>
        <authorList>
            <person name="Merda D."/>
            <person name="Briand M."/>
            <person name="Bosis E."/>
            <person name="Rousseau C."/>
            <person name="Portier P."/>
            <person name="Jacques M.-A."/>
            <person name="Fischer-Le Saux M."/>
        </authorList>
    </citation>
    <scope>NUCLEOTIDE SEQUENCE [LARGE SCALE GENOMIC DNA]</scope>
    <source>
        <strain evidence="1 2">CFBP 4691</strain>
    </source>
</reference>
<protein>
    <recommendedName>
        <fullName evidence="3">Tail terminator</fullName>
    </recommendedName>
</protein>
<evidence type="ECO:0000313" key="1">
    <source>
        <dbReference type="EMBL" id="PPT90421.1"/>
    </source>
</evidence>
<proteinExistence type="predicted"/>
<evidence type="ECO:0008006" key="3">
    <source>
        <dbReference type="Google" id="ProtNLM"/>
    </source>
</evidence>
<gene>
    <name evidence="1" type="ORF">XthCFBP4691_12415</name>
</gene>
<dbReference type="RefSeq" id="WP_128420714.1">
    <property type="nucleotide sequence ID" value="NZ_CP049017.1"/>
</dbReference>
<sequence>MASPRARLRAAMGECLGRIRRVDGFATDAGQAFTLEPGQVDADESAVLTVLITKQQRATQPALVRTHRLTTAAVVIKVPSPPGAEQSELDDAISDVETAFTGQQSRFPQGIEFPQYVSMEPVPPEPGSGWVGAVVTYQSHIPIQ</sequence>
<keyword evidence="2" id="KW-1185">Reference proteome</keyword>
<name>A0A2S6ZDS4_9XANT</name>
<dbReference type="AlphaFoldDB" id="A0A2S6ZDS4"/>
<dbReference type="EMBL" id="MIGX01000058">
    <property type="protein sequence ID" value="PPT90421.1"/>
    <property type="molecule type" value="Genomic_DNA"/>
</dbReference>
<organism evidence="1 2">
    <name type="scientific">Xanthomonas theicola</name>
    <dbReference type="NCBI Taxonomy" id="56464"/>
    <lineage>
        <taxon>Bacteria</taxon>
        <taxon>Pseudomonadati</taxon>
        <taxon>Pseudomonadota</taxon>
        <taxon>Gammaproteobacteria</taxon>
        <taxon>Lysobacterales</taxon>
        <taxon>Lysobacteraceae</taxon>
        <taxon>Xanthomonas</taxon>
    </lineage>
</organism>
<accession>A0A2S6ZDS4</accession>
<evidence type="ECO:0000313" key="2">
    <source>
        <dbReference type="Proteomes" id="UP000239898"/>
    </source>
</evidence>
<comment type="caution">
    <text evidence="1">The sequence shown here is derived from an EMBL/GenBank/DDBJ whole genome shotgun (WGS) entry which is preliminary data.</text>
</comment>